<evidence type="ECO:0000313" key="2">
    <source>
        <dbReference type="Proteomes" id="UP000823388"/>
    </source>
</evidence>
<protein>
    <submittedName>
        <fullName evidence="1">Uncharacterized protein</fullName>
    </submittedName>
</protein>
<organism evidence="1 2">
    <name type="scientific">Panicum virgatum</name>
    <name type="common">Blackwell switchgrass</name>
    <dbReference type="NCBI Taxonomy" id="38727"/>
    <lineage>
        <taxon>Eukaryota</taxon>
        <taxon>Viridiplantae</taxon>
        <taxon>Streptophyta</taxon>
        <taxon>Embryophyta</taxon>
        <taxon>Tracheophyta</taxon>
        <taxon>Spermatophyta</taxon>
        <taxon>Magnoliopsida</taxon>
        <taxon>Liliopsida</taxon>
        <taxon>Poales</taxon>
        <taxon>Poaceae</taxon>
        <taxon>PACMAD clade</taxon>
        <taxon>Panicoideae</taxon>
        <taxon>Panicodae</taxon>
        <taxon>Paniceae</taxon>
        <taxon>Panicinae</taxon>
        <taxon>Panicum</taxon>
        <taxon>Panicum sect. Hiantes</taxon>
    </lineage>
</organism>
<reference evidence="1" key="1">
    <citation type="submission" date="2020-05" db="EMBL/GenBank/DDBJ databases">
        <title>WGS assembly of Panicum virgatum.</title>
        <authorList>
            <person name="Lovell J.T."/>
            <person name="Jenkins J."/>
            <person name="Shu S."/>
            <person name="Juenger T.E."/>
            <person name="Schmutz J."/>
        </authorList>
    </citation>
    <scope>NUCLEOTIDE SEQUENCE</scope>
    <source>
        <strain evidence="1">AP13</strain>
    </source>
</reference>
<dbReference type="AlphaFoldDB" id="A0A8T0T3J7"/>
<evidence type="ECO:0000313" key="1">
    <source>
        <dbReference type="EMBL" id="KAG2606252.1"/>
    </source>
</evidence>
<accession>A0A8T0T3J7</accession>
<gene>
    <name evidence="1" type="ORF">PVAP13_4NG232533</name>
</gene>
<name>A0A8T0T3J7_PANVG</name>
<dbReference type="Proteomes" id="UP000823388">
    <property type="component" value="Chromosome 4N"/>
</dbReference>
<proteinExistence type="predicted"/>
<sequence length="84" mass="8900">MMIKPCPHANRYSSKKDLIHVVKASSSSASAKRSPTTPSSIVSSIKFCSGKGSPPAVTSDKAECARRGCRCRQSVRRASGTMGE</sequence>
<keyword evidence="2" id="KW-1185">Reference proteome</keyword>
<comment type="caution">
    <text evidence="1">The sequence shown here is derived from an EMBL/GenBank/DDBJ whole genome shotgun (WGS) entry which is preliminary data.</text>
</comment>
<dbReference type="EMBL" id="CM029044">
    <property type="protein sequence ID" value="KAG2606252.1"/>
    <property type="molecule type" value="Genomic_DNA"/>
</dbReference>